<organism evidence="2 3">
    <name type="scientific">Chytriomyces confervae</name>
    <dbReference type="NCBI Taxonomy" id="246404"/>
    <lineage>
        <taxon>Eukaryota</taxon>
        <taxon>Fungi</taxon>
        <taxon>Fungi incertae sedis</taxon>
        <taxon>Chytridiomycota</taxon>
        <taxon>Chytridiomycota incertae sedis</taxon>
        <taxon>Chytridiomycetes</taxon>
        <taxon>Chytridiales</taxon>
        <taxon>Chytriomycetaceae</taxon>
        <taxon>Chytriomyces</taxon>
    </lineage>
</organism>
<comment type="caution">
    <text evidence="2">The sequence shown here is derived from an EMBL/GenBank/DDBJ whole genome shotgun (WGS) entry which is preliminary data.</text>
</comment>
<dbReference type="PRINTS" id="PR01438">
    <property type="entry name" value="UNVRSLSTRESS"/>
</dbReference>
<dbReference type="CDD" id="cd23659">
    <property type="entry name" value="USP_At3g01520-like"/>
    <property type="match status" value="1"/>
</dbReference>
<evidence type="ECO:0000259" key="1">
    <source>
        <dbReference type="Pfam" id="PF00582"/>
    </source>
</evidence>
<keyword evidence="3" id="KW-1185">Reference proteome</keyword>
<dbReference type="InterPro" id="IPR014729">
    <property type="entry name" value="Rossmann-like_a/b/a_fold"/>
</dbReference>
<sequence length="165" mass="18293">MTTPKEPTPVTRRLVAVAIDESKYAEAAVRWAMDSFLRPDDLVVLLNVQHSAFPHLNSSEERYRQFAGEIEGKCTESSHALLKKYTDLLNAKNFATKAMAVKGNPKQEIVREVEALKADCLIVGSRGMNAVSRAFLGSVSQYAAHHCDCPVVIHKATPEELEKIQ</sequence>
<dbReference type="InterPro" id="IPR006016">
    <property type="entry name" value="UspA"/>
</dbReference>
<name>A0A507FL99_9FUNG</name>
<dbReference type="PANTHER" id="PTHR31964">
    <property type="entry name" value="ADENINE NUCLEOTIDE ALPHA HYDROLASES-LIKE SUPERFAMILY PROTEIN"/>
    <property type="match status" value="1"/>
</dbReference>
<dbReference type="OrthoDB" id="843225at2759"/>
<dbReference type="SUPFAM" id="SSF52402">
    <property type="entry name" value="Adenine nucleotide alpha hydrolases-like"/>
    <property type="match status" value="1"/>
</dbReference>
<dbReference type="InterPro" id="IPR006015">
    <property type="entry name" value="Universal_stress_UspA"/>
</dbReference>
<dbReference type="EMBL" id="QEAP01000057">
    <property type="protein sequence ID" value="TPX76106.1"/>
    <property type="molecule type" value="Genomic_DNA"/>
</dbReference>
<dbReference type="STRING" id="246404.A0A507FL99"/>
<protein>
    <recommendedName>
        <fullName evidence="1">UspA domain-containing protein</fullName>
    </recommendedName>
</protein>
<accession>A0A507FL99</accession>
<proteinExistence type="predicted"/>
<evidence type="ECO:0000313" key="2">
    <source>
        <dbReference type="EMBL" id="TPX76106.1"/>
    </source>
</evidence>
<reference evidence="2 3" key="1">
    <citation type="journal article" date="2019" name="Sci. Rep.">
        <title>Comparative genomics of chytrid fungi reveal insights into the obligate biotrophic and pathogenic lifestyle of Synchytrium endobioticum.</title>
        <authorList>
            <person name="van de Vossenberg B.T.L.H."/>
            <person name="Warris S."/>
            <person name="Nguyen H.D.T."/>
            <person name="van Gent-Pelzer M.P.E."/>
            <person name="Joly D.L."/>
            <person name="van de Geest H.C."/>
            <person name="Bonants P.J.M."/>
            <person name="Smith D.S."/>
            <person name="Levesque C.A."/>
            <person name="van der Lee T.A.J."/>
        </authorList>
    </citation>
    <scope>NUCLEOTIDE SEQUENCE [LARGE SCALE GENOMIC DNA]</scope>
    <source>
        <strain evidence="2 3">CBS 675.73</strain>
    </source>
</reference>
<dbReference type="AlphaFoldDB" id="A0A507FL99"/>
<feature type="domain" description="UspA" evidence="1">
    <location>
        <begin position="15"/>
        <end position="153"/>
    </location>
</feature>
<dbReference type="Pfam" id="PF00582">
    <property type="entry name" value="Usp"/>
    <property type="match status" value="1"/>
</dbReference>
<dbReference type="Gene3D" id="3.40.50.620">
    <property type="entry name" value="HUPs"/>
    <property type="match status" value="1"/>
</dbReference>
<dbReference type="Proteomes" id="UP000320333">
    <property type="component" value="Unassembled WGS sequence"/>
</dbReference>
<evidence type="ECO:0000313" key="3">
    <source>
        <dbReference type="Proteomes" id="UP000320333"/>
    </source>
</evidence>
<dbReference type="PANTHER" id="PTHR31964:SF140">
    <property type="entry name" value="UNIVERSAL STRESS PROTEIN FAMILY PROTEIN"/>
    <property type="match status" value="1"/>
</dbReference>
<gene>
    <name evidence="2" type="ORF">CcCBS67573_g02621</name>
</gene>